<evidence type="ECO:0000313" key="3">
    <source>
        <dbReference type="Proteomes" id="UP000197138"/>
    </source>
</evidence>
<reference evidence="3" key="1">
    <citation type="journal article" date="2017" name="Plant J.">
        <title>The pomegranate (Punica granatum L.) genome and the genomics of punicalagin biosynthesis.</title>
        <authorList>
            <person name="Qin G."/>
            <person name="Xu C."/>
            <person name="Ming R."/>
            <person name="Tang H."/>
            <person name="Guyot R."/>
            <person name="Kramer E.M."/>
            <person name="Hu Y."/>
            <person name="Yi X."/>
            <person name="Qi Y."/>
            <person name="Xu X."/>
            <person name="Gao Z."/>
            <person name="Pan H."/>
            <person name="Jian J."/>
            <person name="Tian Y."/>
            <person name="Yue Z."/>
            <person name="Xu Y."/>
        </authorList>
    </citation>
    <scope>NUCLEOTIDE SEQUENCE [LARGE SCALE GENOMIC DNA]</scope>
    <source>
        <strain evidence="3">cv. Dabenzi</strain>
    </source>
</reference>
<gene>
    <name evidence="2" type="ORF">CDL15_Pgr022105</name>
</gene>
<organism evidence="2 3">
    <name type="scientific">Punica granatum</name>
    <name type="common">Pomegranate</name>
    <dbReference type="NCBI Taxonomy" id="22663"/>
    <lineage>
        <taxon>Eukaryota</taxon>
        <taxon>Viridiplantae</taxon>
        <taxon>Streptophyta</taxon>
        <taxon>Embryophyta</taxon>
        <taxon>Tracheophyta</taxon>
        <taxon>Spermatophyta</taxon>
        <taxon>Magnoliopsida</taxon>
        <taxon>eudicotyledons</taxon>
        <taxon>Gunneridae</taxon>
        <taxon>Pentapetalae</taxon>
        <taxon>rosids</taxon>
        <taxon>malvids</taxon>
        <taxon>Myrtales</taxon>
        <taxon>Lythraceae</taxon>
        <taxon>Punica</taxon>
    </lineage>
</organism>
<dbReference type="EMBL" id="MTKT01006103">
    <property type="protein sequence ID" value="OWM63360.1"/>
    <property type="molecule type" value="Genomic_DNA"/>
</dbReference>
<feature type="region of interest" description="Disordered" evidence="1">
    <location>
        <begin position="1"/>
        <end position="31"/>
    </location>
</feature>
<evidence type="ECO:0000313" key="2">
    <source>
        <dbReference type="EMBL" id="OWM63360.1"/>
    </source>
</evidence>
<sequence length="128" mass="14217">METAGELTLRNPHVTRTKNSPRRCSTSPSATSSELIYKLSSRPASEKRCSWTETGSFKSFVVTEKLLKVLPKVSIACLFLLVSSWNLWENEATLYVLAICLIGFLPMKGTPILPRSIELFPKLANLSA</sequence>
<proteinExistence type="predicted"/>
<dbReference type="AlphaFoldDB" id="A0A218VTE6"/>
<protein>
    <submittedName>
        <fullName evidence="2">Uncharacterized protein</fullName>
    </submittedName>
</protein>
<feature type="compositionally biased region" description="Polar residues" evidence="1">
    <location>
        <begin position="22"/>
        <end position="31"/>
    </location>
</feature>
<dbReference type="Proteomes" id="UP000197138">
    <property type="component" value="Unassembled WGS sequence"/>
</dbReference>
<comment type="caution">
    <text evidence="2">The sequence shown here is derived from an EMBL/GenBank/DDBJ whole genome shotgun (WGS) entry which is preliminary data.</text>
</comment>
<name>A0A218VTE6_PUNGR</name>
<accession>A0A218VTE6</accession>
<evidence type="ECO:0000256" key="1">
    <source>
        <dbReference type="SAM" id="MobiDB-lite"/>
    </source>
</evidence>